<dbReference type="OrthoDB" id="676979at2759"/>
<dbReference type="SMART" id="SM00369">
    <property type="entry name" value="LRR_TYP"/>
    <property type="match status" value="5"/>
</dbReference>
<dbReference type="Pfam" id="PF13855">
    <property type="entry name" value="LRR_8"/>
    <property type="match status" value="2"/>
</dbReference>
<keyword evidence="5" id="KW-1133">Transmembrane helix</keyword>
<dbReference type="GeneID" id="102815576"/>
<dbReference type="Proteomes" id="UP000504623">
    <property type="component" value="Unplaced"/>
</dbReference>
<dbReference type="CTD" id="2811"/>
<evidence type="ECO:0000256" key="6">
    <source>
        <dbReference type="SAM" id="SignalP"/>
    </source>
</evidence>
<dbReference type="SUPFAM" id="SSF52058">
    <property type="entry name" value="L domain-like"/>
    <property type="match status" value="1"/>
</dbReference>
<gene>
    <name evidence="9" type="primary">GP1BA</name>
</gene>
<dbReference type="PANTHER" id="PTHR24369">
    <property type="entry name" value="ANTIGEN BSP, PUTATIVE-RELATED"/>
    <property type="match status" value="1"/>
</dbReference>
<dbReference type="PROSITE" id="PS51450">
    <property type="entry name" value="LRR"/>
    <property type="match status" value="2"/>
</dbReference>
<keyword evidence="5" id="KW-0812">Transmembrane</keyword>
<keyword evidence="3" id="KW-0677">Repeat</keyword>
<feature type="domain" description="LRRCT" evidence="7">
    <location>
        <begin position="221"/>
        <end position="280"/>
    </location>
</feature>
<protein>
    <submittedName>
        <fullName evidence="9">Platelet glycoprotein Ib alpha chain</fullName>
    </submittedName>
</protein>
<feature type="chain" id="PRO_5039566837" evidence="6">
    <location>
        <begin position="17"/>
        <end position="558"/>
    </location>
</feature>
<dbReference type="InterPro" id="IPR001611">
    <property type="entry name" value="Leu-rich_rpt"/>
</dbReference>
<dbReference type="Gene3D" id="3.80.10.10">
    <property type="entry name" value="Ribonuclease Inhibitor"/>
    <property type="match status" value="1"/>
</dbReference>
<evidence type="ECO:0000256" key="4">
    <source>
        <dbReference type="SAM" id="MobiDB-lite"/>
    </source>
</evidence>
<keyword evidence="5" id="KW-0472">Membrane</keyword>
<feature type="region of interest" description="Disordered" evidence="4">
    <location>
        <begin position="375"/>
        <end position="395"/>
    </location>
</feature>
<evidence type="ECO:0000256" key="1">
    <source>
        <dbReference type="ARBA" id="ARBA00022614"/>
    </source>
</evidence>
<keyword evidence="1" id="KW-0433">Leucine-rich repeat</keyword>
<reference evidence="9" key="1">
    <citation type="submission" date="2025-08" db="UniProtKB">
        <authorList>
            <consortium name="RefSeq"/>
        </authorList>
    </citation>
    <scope>IDENTIFICATION</scope>
    <source>
        <tissue evidence="9">Spleen</tissue>
    </source>
</reference>
<accession>A0A9B0TGP2</accession>
<evidence type="ECO:0000256" key="5">
    <source>
        <dbReference type="SAM" id="Phobius"/>
    </source>
</evidence>
<evidence type="ECO:0000259" key="7">
    <source>
        <dbReference type="SMART" id="SM00082"/>
    </source>
</evidence>
<dbReference type="PANTHER" id="PTHR24369:SF157">
    <property type="entry name" value="LRRCT DOMAIN-CONTAINING PROTEIN"/>
    <property type="match status" value="1"/>
</dbReference>
<organism evidence="8 9">
    <name type="scientific">Chrysochloris asiatica</name>
    <name type="common">Cape golden mole</name>
    <dbReference type="NCBI Taxonomy" id="185453"/>
    <lineage>
        <taxon>Eukaryota</taxon>
        <taxon>Metazoa</taxon>
        <taxon>Chordata</taxon>
        <taxon>Craniata</taxon>
        <taxon>Vertebrata</taxon>
        <taxon>Euteleostomi</taxon>
        <taxon>Mammalia</taxon>
        <taxon>Eutheria</taxon>
        <taxon>Afrotheria</taxon>
        <taxon>Chrysochloridae</taxon>
        <taxon>Chrysochlorinae</taxon>
        <taxon>Chrysochloris</taxon>
    </lineage>
</organism>
<dbReference type="InterPro" id="IPR050541">
    <property type="entry name" value="LRR_TM_domain-containing"/>
</dbReference>
<evidence type="ECO:0000256" key="3">
    <source>
        <dbReference type="ARBA" id="ARBA00022737"/>
    </source>
</evidence>
<name>A0A9B0TGP2_CHRAS</name>
<feature type="signal peptide" evidence="6">
    <location>
        <begin position="1"/>
        <end position="16"/>
    </location>
</feature>
<evidence type="ECO:0000313" key="9">
    <source>
        <dbReference type="RefSeq" id="XP_006863546.1"/>
    </source>
</evidence>
<sequence length="558" mass="61669">MHLLFLLLLLPSPSHSQFTCEVSKETNQVEVNCENLGLKALPPDMPADTVILRLGQNPLATFSTASVVALTPLTQLFLDHSQLAMLQTDGKLPQLETLVLSHNQLKSLPPLGQALPNLIILDVSFNNLASVSPSVLDGLSQLQQLDLRGNGLRDLSSGLLAPTPKLQKLNLANNKLAKLPPGLLDGLDDLDTLYLQENWLHTVPKGFFGEHLLPFAFLHSNPWECNCEILYFRRWLQDNSNNVYLWKEGVDVKAMTPNVASVRCTSLSIPVYTYLGEGCASLGDDQDLYDTYDDTVTTNIVVKFSTNTKAQTTYTGLFHSESTTSPGNRMFYWSPLQNSTPRQTTFLTKEILDSTTFPSTTESITFSKILKFTTEPTTTPTTPDPTTPTTFLTPTEPTSLPTTIEFTTITSESVNLLNVHGVAQRNLDSFPKDSFLGPDICCLLPLGFYLMSLLWLLFASVILILLLIQLQHVALGQPAALHTAYLELQRGRQVTISRTWLLFLQGSLPTFRSSLFLWVRSNGHVGPLVAKRWPSALSVGRGQDLLGTVSIRYSGHSL</sequence>
<evidence type="ECO:0000256" key="2">
    <source>
        <dbReference type="ARBA" id="ARBA00022729"/>
    </source>
</evidence>
<dbReference type="SMART" id="SM00082">
    <property type="entry name" value="LRRCT"/>
    <property type="match status" value="1"/>
</dbReference>
<keyword evidence="2 6" id="KW-0732">Signal</keyword>
<dbReference type="GO" id="GO:0005886">
    <property type="term" value="C:plasma membrane"/>
    <property type="evidence" value="ECO:0007669"/>
    <property type="project" value="TreeGrafter"/>
</dbReference>
<dbReference type="RefSeq" id="XP_006863546.1">
    <property type="nucleotide sequence ID" value="XM_006863484.1"/>
</dbReference>
<dbReference type="SMART" id="SM00364">
    <property type="entry name" value="LRR_BAC"/>
    <property type="match status" value="4"/>
</dbReference>
<keyword evidence="8" id="KW-1185">Reference proteome</keyword>
<dbReference type="InterPro" id="IPR000483">
    <property type="entry name" value="Cys-rich_flank_reg_C"/>
</dbReference>
<dbReference type="InterPro" id="IPR032675">
    <property type="entry name" value="LRR_dom_sf"/>
</dbReference>
<evidence type="ECO:0000313" key="8">
    <source>
        <dbReference type="Proteomes" id="UP000504623"/>
    </source>
</evidence>
<proteinExistence type="predicted"/>
<dbReference type="InterPro" id="IPR003591">
    <property type="entry name" value="Leu-rich_rpt_typical-subtyp"/>
</dbReference>
<dbReference type="AlphaFoldDB" id="A0A9B0TGP2"/>
<feature type="transmembrane region" description="Helical" evidence="5">
    <location>
        <begin position="446"/>
        <end position="468"/>
    </location>
</feature>